<dbReference type="Proteomes" id="UP001515660">
    <property type="component" value="Unassembled WGS sequence"/>
</dbReference>
<evidence type="ECO:0000313" key="1">
    <source>
        <dbReference type="EMBL" id="NHB75200.1"/>
    </source>
</evidence>
<proteinExistence type="predicted"/>
<evidence type="ECO:0000313" key="2">
    <source>
        <dbReference type="Proteomes" id="UP001515660"/>
    </source>
</evidence>
<organism evidence="1 2">
    <name type="scientific">Rhodobacter calidifons</name>
    <dbReference type="NCBI Taxonomy" id="2715277"/>
    <lineage>
        <taxon>Bacteria</taxon>
        <taxon>Pseudomonadati</taxon>
        <taxon>Pseudomonadota</taxon>
        <taxon>Alphaproteobacteria</taxon>
        <taxon>Rhodobacterales</taxon>
        <taxon>Rhodobacter group</taxon>
        <taxon>Rhodobacter</taxon>
    </lineage>
</organism>
<dbReference type="InterPro" id="IPR007739">
    <property type="entry name" value="RgpF"/>
</dbReference>
<protein>
    <submittedName>
        <fullName evidence="1">Rhamnan synthesis protein F family</fullName>
    </submittedName>
</protein>
<dbReference type="Pfam" id="PF05045">
    <property type="entry name" value="RgpF"/>
    <property type="match status" value="1"/>
</dbReference>
<reference evidence="1 2" key="1">
    <citation type="journal article" date="2022" name="Microorganisms">
        <title>Genome Sequence and Characterization of a Xanthorhodopsin-Containing, Aerobic Anoxygenic Phototrophic Rhodobacter Species, Isolated from Mesophilic Conditions at Yellowstone National Park.</title>
        <authorList>
            <person name="Kyndt J.A."/>
            <person name="Robertson S."/>
            <person name="Shoffstall I.B."/>
            <person name="Ramaley R.F."/>
            <person name="Meyer T.E."/>
        </authorList>
    </citation>
    <scope>NUCLEOTIDE SEQUENCE [LARGE SCALE GENOMIC DNA]</scope>
    <source>
        <strain evidence="1 2">M37P</strain>
    </source>
</reference>
<gene>
    <name evidence="1" type="ORF">G8O29_00410</name>
</gene>
<name>A0ABX0G1X3_9RHOB</name>
<accession>A0ABX0G1X3</accession>
<sequence length="378" mass="43139">MAMIPRWKLRRELVRAKDRLAAMTGSLYEPFLQRRHDRWRAARPVPVELGVPFTGKVAIFLIYQPNRIAPSILVTLRWLVANGYAPLVVANSPIPNVDRPALEASCWRLFERPNFGYDFGGYRDGVLLLEAWGVRPDRLMILNDSVWMPQRADSTLLRRLEEVDADLVGGTMHGPAGKRRGHLESYLYLINRGCLENHAFRQFWSQYRCSNAKQNAIRRGERQFTAEMQAAGARAEGLFSLERFLGTMAEQSVEVLRKTLDYASYVEPEHAEERDALLAGFQPSENWKSRALAHLDRAARRRRFNAVFIYPCDCLLGMDFVKKSTGSAGLLGLSLHHEMRKAYLRAVAAGDLPPLAPEVRLEMENSVRKYIQKGEGRR</sequence>
<comment type="caution">
    <text evidence="1">The sequence shown here is derived from an EMBL/GenBank/DDBJ whole genome shotgun (WGS) entry which is preliminary data.</text>
</comment>
<dbReference type="EMBL" id="JAANHS010000001">
    <property type="protein sequence ID" value="NHB75200.1"/>
    <property type="molecule type" value="Genomic_DNA"/>
</dbReference>
<keyword evidence="2" id="KW-1185">Reference proteome</keyword>